<feature type="coiled-coil region" evidence="1">
    <location>
        <begin position="159"/>
        <end position="186"/>
    </location>
</feature>
<organism evidence="3 4">
    <name type="scientific">Ditylenchus dipsaci</name>
    <dbReference type="NCBI Taxonomy" id="166011"/>
    <lineage>
        <taxon>Eukaryota</taxon>
        <taxon>Metazoa</taxon>
        <taxon>Ecdysozoa</taxon>
        <taxon>Nematoda</taxon>
        <taxon>Chromadorea</taxon>
        <taxon>Rhabditida</taxon>
        <taxon>Tylenchina</taxon>
        <taxon>Tylenchomorpha</taxon>
        <taxon>Sphaerularioidea</taxon>
        <taxon>Anguinidae</taxon>
        <taxon>Anguininae</taxon>
        <taxon>Ditylenchus</taxon>
    </lineage>
</organism>
<keyword evidence="1" id="KW-0175">Coiled coil</keyword>
<dbReference type="WBParaSite" id="jg10267">
    <property type="protein sequence ID" value="jg10267"/>
    <property type="gene ID" value="jg10267"/>
</dbReference>
<evidence type="ECO:0000313" key="4">
    <source>
        <dbReference type="WBParaSite" id="jg10267"/>
    </source>
</evidence>
<protein>
    <submittedName>
        <fullName evidence="4">Uncharacterized protein</fullName>
    </submittedName>
</protein>
<sequence length="194" mass="22110">MATAFVRINNQADEGQLGRRVRDKKFTHHHHHNTAPHIRVNQRNLTAEQPRQRKLREKRRPANFISTDGTTSGDDCEEMQYNSEQEVQAKLDQLLKKSDQLASDLEADCEDNNSTDVDTVSVSGSIKHKNGVEKSCEGEEGNVTMLTNAATSLQIEDREKILNVKIKNLEKQLETVLNLNLNLKRKTKTLRRLP</sequence>
<feature type="compositionally biased region" description="Basic residues" evidence="2">
    <location>
        <begin position="52"/>
        <end position="61"/>
    </location>
</feature>
<evidence type="ECO:0000256" key="2">
    <source>
        <dbReference type="SAM" id="MobiDB-lite"/>
    </source>
</evidence>
<feature type="compositionally biased region" description="Polar residues" evidence="2">
    <location>
        <begin position="64"/>
        <end position="73"/>
    </location>
</feature>
<accession>A0A915CLL3</accession>
<proteinExistence type="predicted"/>
<evidence type="ECO:0000256" key="1">
    <source>
        <dbReference type="SAM" id="Coils"/>
    </source>
</evidence>
<feature type="region of interest" description="Disordered" evidence="2">
    <location>
        <begin position="27"/>
        <end position="77"/>
    </location>
</feature>
<evidence type="ECO:0000313" key="3">
    <source>
        <dbReference type="Proteomes" id="UP000887574"/>
    </source>
</evidence>
<reference evidence="4" key="1">
    <citation type="submission" date="2022-11" db="UniProtKB">
        <authorList>
            <consortium name="WormBaseParasite"/>
        </authorList>
    </citation>
    <scope>IDENTIFICATION</scope>
</reference>
<dbReference type="AlphaFoldDB" id="A0A915CLL3"/>
<name>A0A915CLL3_9BILA</name>
<dbReference type="Proteomes" id="UP000887574">
    <property type="component" value="Unplaced"/>
</dbReference>
<keyword evidence="3" id="KW-1185">Reference proteome</keyword>